<proteinExistence type="predicted"/>
<comment type="caution">
    <text evidence="2">The sequence shown here is derived from an EMBL/GenBank/DDBJ whole genome shotgun (WGS) entry which is preliminary data.</text>
</comment>
<reference evidence="2 3" key="1">
    <citation type="journal article" date="2018" name="Syst. Appl. Microbiol.">
        <title>A new symbiotic nanoarchaeote (Candidatus Nanoclepta minutus) and its host (Zestosphaera tikiterensis gen. nov., sp. nov.) from a New Zealand hot spring.</title>
        <authorList>
            <person name="St John E."/>
            <person name="Liu Y."/>
            <person name="Podar M."/>
            <person name="Stott M.B."/>
            <person name="Meneghin J."/>
            <person name="Chen Z."/>
            <person name="Lagutin K."/>
            <person name="Mitchell K."/>
            <person name="Reysenbach A.L."/>
        </authorList>
    </citation>
    <scope>NUCLEOTIDE SEQUENCE [LARGE SCALE GENOMIC DNA]</scope>
    <source>
        <strain evidence="2">NZ3</strain>
    </source>
</reference>
<accession>A0A397WN14</accession>
<dbReference type="Proteomes" id="UP000266622">
    <property type="component" value="Unassembled WGS sequence"/>
</dbReference>
<evidence type="ECO:0000259" key="1">
    <source>
        <dbReference type="Pfam" id="PF12850"/>
    </source>
</evidence>
<dbReference type="Gene3D" id="3.60.21.10">
    <property type="match status" value="1"/>
</dbReference>
<evidence type="ECO:0000313" key="2">
    <source>
        <dbReference type="EMBL" id="RIB35291.1"/>
    </source>
</evidence>
<feature type="domain" description="Calcineurin-like phosphoesterase" evidence="1">
    <location>
        <begin position="1"/>
        <end position="137"/>
    </location>
</feature>
<sequence>MKVLVLSDIHYPNCNIDEIKNIIEGEKPDKIVLLGDIANCKDCYNIIISIIKNYSNEIEIICGDNEKKFNINCYKYLIIDKILIYHGDNINLISEFFTKIIAKIFYKISRSLLKEIVSFLVKSNRYTIVIGHSHLLGKSRLFNVYFAGTLCKKHYFLERGYIVIKDGKIFIKKIG</sequence>
<protein>
    <recommendedName>
        <fullName evidence="1">Calcineurin-like phosphoesterase domain-containing protein</fullName>
    </recommendedName>
</protein>
<dbReference type="AlphaFoldDB" id="A0A397WN14"/>
<organism evidence="2 3">
    <name type="scientific">Candidatus Nanoclepta minutus</name>
    <dbReference type="NCBI Taxonomy" id="1940235"/>
    <lineage>
        <taxon>Archaea</taxon>
        <taxon>Nanobdellota</taxon>
        <taxon>Candidatus Nanoclepta</taxon>
    </lineage>
</organism>
<evidence type="ECO:0000313" key="3">
    <source>
        <dbReference type="Proteomes" id="UP000266622"/>
    </source>
</evidence>
<dbReference type="InterPro" id="IPR024654">
    <property type="entry name" value="Calcineurin-like_PHP_lpxH"/>
</dbReference>
<dbReference type="InterPro" id="IPR029052">
    <property type="entry name" value="Metallo-depent_PP-like"/>
</dbReference>
<dbReference type="SUPFAM" id="SSF56300">
    <property type="entry name" value="Metallo-dependent phosphatases"/>
    <property type="match status" value="1"/>
</dbReference>
<name>A0A397WN14_9ARCH</name>
<gene>
    <name evidence="2" type="ORF">BXU00_02050</name>
</gene>
<dbReference type="EMBL" id="MWMI01000003">
    <property type="protein sequence ID" value="RIB35291.1"/>
    <property type="molecule type" value="Genomic_DNA"/>
</dbReference>
<dbReference type="Pfam" id="PF12850">
    <property type="entry name" value="Metallophos_2"/>
    <property type="match status" value="1"/>
</dbReference>